<dbReference type="EMBL" id="VSSQ01066161">
    <property type="protein sequence ID" value="MPN18755.1"/>
    <property type="molecule type" value="Genomic_DNA"/>
</dbReference>
<gene>
    <name evidence="1" type="ORF">SDC9_166118</name>
</gene>
<name>A0A645FWD3_9ZZZZ</name>
<dbReference type="AlphaFoldDB" id="A0A645FWD3"/>
<sequence>MKMLLVVAHRVVVLEIYSLKNYYITGSHLTVFETKFLVHYVSFLGRVVTGLFRNN</sequence>
<reference evidence="1" key="1">
    <citation type="submission" date="2019-08" db="EMBL/GenBank/DDBJ databases">
        <authorList>
            <person name="Kucharzyk K."/>
            <person name="Murdoch R.W."/>
            <person name="Higgins S."/>
            <person name="Loffler F."/>
        </authorList>
    </citation>
    <scope>NUCLEOTIDE SEQUENCE</scope>
</reference>
<proteinExistence type="predicted"/>
<organism evidence="1">
    <name type="scientific">bioreactor metagenome</name>
    <dbReference type="NCBI Taxonomy" id="1076179"/>
    <lineage>
        <taxon>unclassified sequences</taxon>
        <taxon>metagenomes</taxon>
        <taxon>ecological metagenomes</taxon>
    </lineage>
</organism>
<accession>A0A645FWD3</accession>
<comment type="caution">
    <text evidence="1">The sequence shown here is derived from an EMBL/GenBank/DDBJ whole genome shotgun (WGS) entry which is preliminary data.</text>
</comment>
<protein>
    <submittedName>
        <fullName evidence="1">Uncharacterized protein</fullName>
    </submittedName>
</protein>
<evidence type="ECO:0000313" key="1">
    <source>
        <dbReference type="EMBL" id="MPN18755.1"/>
    </source>
</evidence>